<feature type="domain" description="Uso1/p115-like vesicle tethering protein C-terminal" evidence="7">
    <location>
        <begin position="1627"/>
        <end position="1786"/>
    </location>
</feature>
<name>A0A8B8UN67_SACPA</name>
<dbReference type="OrthoDB" id="198977at2759"/>
<protein>
    <submittedName>
        <fullName evidence="8">Uso1p</fullName>
    </submittedName>
</protein>
<sequence length="1805" mass="208487">MDIIQGLIQQPKIQSVDETIPTLCDRVENSTLISDRRSAVLGLKAFSRQYRESVVASGLKPLLNTLKRDYMDEDSVKAILETILILFIRGDGHDDLTRGWISQQSRLQNGKYPSPLVMKQEKEQVDQFSLWIADALTQSEDLIHLLVEFWEIDNFHIRLYTIQLLEAMMATRPLKARSALISLPTSISTMVSLLDDMHEPIRDEAILLLMAVVNDSPHVQKLVAFENIFERLFSIIEEEGGLRGSLVVNDCLSLINNILKYNTSNQTLFLETGNLPKLAHLLSEPISQDEGFFWNDQRIININTALDIVSLTVEPGNTVTTQHQNVLLDSSVLMVVLRLAFFHNIPKKVRPVALLTAANMIKSNEHAQLEFSKIDVPYFDPSLPVNSTANGGPIKLVPVISILINWMLYANSVHTFDTRVACSRLLKAYLMDSFDIQKEFLLKQVQLCNKSAINGDDNTEENGTSNSVDKEGNTNNDTDTEDDTGYESLFKANLFEVLLNYDAELNLNPFKLFFTTDIFMFFFQQDHKCSEELREITRNVTTGNDLDDEEPLKAIQTISELLTTSLTAADIRIPISYLTFLIYWLFGDFKATNDFLSDKSVIKSLLSFSYQIQDEDVTIKCLVTMLLGVAYEFSSKESPFPRKEYFEFITKSLGKDNYASRIKQFKKDSFFSRIDMNEDSILTPELDETGLPKVYFSTYFIQLFNENIYRIRTALSHGPDEEPINKISFEEVEELQKQCTKLKGELNSLQTETKTTNENLTEKLNGLSKEHQELVEKYQLLDSSHSSLKENFSSLEAELENVRDSLSEMTQLRDALETRDKENQTALQECRSTIHKQEDSIKTLEKELETILFEKKKAEDGINKMGKDLFALSREMQAVEENYKNLQKEKDKINVNHQKETKSLKEDIAKKIAEIKNLNENLEKMKTQHNNLSKEREHISRELAEYKSRFQSHDNLIAKLTEKLKSLANNYKDMQSENESLMKAVEEAKNENTIQLSDLQGKIDSLTQEKENFQTERGNIEKNIKQLKETISALEQKKEETILNFNSSKDDYESQISLLKKKLETTSTANDESVNKISELSQNSKSLEVELETYKNLKNKLEAKLKTSEKALKEVKENEQHLKEEKIQLEKEVTDIKQELDSLRGNLESLRKAHEDSVAQVKKYEKQIDDKEKEYNEKISQLTDEISSTQRENGSIRQENEKLEGEVKEIKGTSEEQSNLKKSEIVALNMRIKELEEKNQTSEASLLESVKNIESEAVKMRGLQEECNLKEKKISELENKLKTSEDEKSQHLELQKQSEEIKRELDARTIELKNQLEKITNLTKSREKSESELARLKKTSSEERRSVEEQLEKLKNEIKSKSQAFEKERKLLNEGSSTITQEYSEKINTLEDKLNELQNENELKTKEIDTTRRELEKATLSHDELLEEKRNEIKILEDKIISYKEKISETDEKLLSIKQDSGRDLDSLKEQLQGVQESKAKIEERLKKLEEESSKEKADLQKSKETVKKLENTIETNEKELKSSMKIIKESDEKLEQSRKSAEEEIKNFQHEKSDLLSHIKESEKEIEELEDKLKTEAKSSSELETIQQELGNAQERIKVNVEENTVLKSKLEDIECELKDNQLKIKNNQEEKESLSSRLKALEQELDSAQKKAQKYEEESIAEVKKVQLERAKSDEKAMLLETKYNDLVTKEQAWKREEDAIKKTTDSQNKEIEKLAEELHNLKAENSKLKETNKDRSEIDDLMLLVTDLDEKNTKYRSKLKDLGVEISSDEEEEEEEDEEEEEEEDDEDDDDEEDDEEEKQEA</sequence>
<evidence type="ECO:0000259" key="7">
    <source>
        <dbReference type="Pfam" id="PF04871"/>
    </source>
</evidence>
<evidence type="ECO:0000256" key="1">
    <source>
        <dbReference type="ARBA" id="ARBA00004555"/>
    </source>
</evidence>
<dbReference type="GO" id="GO:0000139">
    <property type="term" value="C:Golgi membrane"/>
    <property type="evidence" value="ECO:0007669"/>
    <property type="project" value="InterPro"/>
</dbReference>
<dbReference type="InterPro" id="IPR006953">
    <property type="entry name" value="Vesicle_Uso1_P115_head"/>
</dbReference>
<dbReference type="Gene3D" id="1.25.10.10">
    <property type="entry name" value="Leucine-rich Repeat Variant"/>
    <property type="match status" value="1"/>
</dbReference>
<keyword evidence="2" id="KW-0333">Golgi apparatus</keyword>
<dbReference type="KEGG" id="spao:SPAR_D01750"/>
<dbReference type="InterPro" id="IPR006955">
    <property type="entry name" value="Uso1_p115_C"/>
</dbReference>
<proteinExistence type="predicted"/>
<dbReference type="GO" id="GO:0005795">
    <property type="term" value="C:Golgi stack"/>
    <property type="evidence" value="ECO:0007669"/>
    <property type="project" value="TreeGrafter"/>
</dbReference>
<dbReference type="PANTHER" id="PTHR10013:SF0">
    <property type="entry name" value="GENERAL VESICULAR TRANSPORT FACTOR P115"/>
    <property type="match status" value="1"/>
</dbReference>
<dbReference type="GO" id="GO:0048280">
    <property type="term" value="P:vesicle fusion with Golgi apparatus"/>
    <property type="evidence" value="ECO:0007669"/>
    <property type="project" value="InterPro"/>
</dbReference>
<dbReference type="GO" id="GO:0006888">
    <property type="term" value="P:endoplasmic reticulum to Golgi vesicle-mediated transport"/>
    <property type="evidence" value="ECO:0007669"/>
    <property type="project" value="TreeGrafter"/>
</dbReference>
<gene>
    <name evidence="8" type="primary">USO1</name>
    <name evidence="8" type="ORF">SPAR_D01750</name>
</gene>
<organism evidence="8">
    <name type="scientific">Saccharomyces paradoxus</name>
    <name type="common">Yeast</name>
    <name type="synonym">Saccharomyces douglasii</name>
    <dbReference type="NCBI Taxonomy" id="27291"/>
    <lineage>
        <taxon>Eukaryota</taxon>
        <taxon>Fungi</taxon>
        <taxon>Dikarya</taxon>
        <taxon>Ascomycota</taxon>
        <taxon>Saccharomycotina</taxon>
        <taxon>Saccharomycetes</taxon>
        <taxon>Saccharomycetales</taxon>
        <taxon>Saccharomycetaceae</taxon>
        <taxon>Saccharomyces</taxon>
    </lineage>
</organism>
<dbReference type="Pfam" id="PF04871">
    <property type="entry name" value="Uso1_p115_C"/>
    <property type="match status" value="1"/>
</dbReference>
<reference evidence="8" key="4">
    <citation type="submission" date="2025-08" db="UniProtKB">
        <authorList>
            <consortium name="RefSeq"/>
        </authorList>
    </citation>
    <scope>IDENTIFICATION</scope>
    <source>
        <strain evidence="8">CBS432</strain>
    </source>
</reference>
<feature type="compositionally biased region" description="Basic and acidic residues" evidence="5">
    <location>
        <begin position="1757"/>
        <end position="1766"/>
    </location>
</feature>
<dbReference type="InterPro" id="IPR024095">
    <property type="entry name" value="Vesicle_P115"/>
</dbReference>
<dbReference type="FunFam" id="1.25.10.10:FF:000552">
    <property type="entry name" value="USO1p protein"/>
    <property type="match status" value="1"/>
</dbReference>
<dbReference type="Pfam" id="PF04869">
    <property type="entry name" value="Uso1_p115_head"/>
    <property type="match status" value="1"/>
</dbReference>
<feature type="region of interest" description="Disordered" evidence="5">
    <location>
        <begin position="1757"/>
        <end position="1805"/>
    </location>
</feature>
<reference evidence="8" key="2">
    <citation type="submission" date="2020-01" db="EMBL/GenBank/DDBJ databases">
        <title>Population-level Yeast Reference Genomes.</title>
        <authorList>
            <person name="Yue J.-X."/>
        </authorList>
    </citation>
    <scope>NUCLEOTIDE SEQUENCE</scope>
    <source>
        <strain evidence="8">CBS432</strain>
    </source>
</reference>
<feature type="coiled-coil region" evidence="4">
    <location>
        <begin position="725"/>
        <end position="1044"/>
    </location>
</feature>
<dbReference type="Gene3D" id="1.10.287.1490">
    <property type="match status" value="2"/>
</dbReference>
<feature type="domain" description="Vesicle tethering protein Uso1/P115-like head" evidence="6">
    <location>
        <begin position="364"/>
        <end position="715"/>
    </location>
</feature>
<dbReference type="SUPFAM" id="SSF48371">
    <property type="entry name" value="ARM repeat"/>
    <property type="match status" value="1"/>
</dbReference>
<reference evidence="8" key="3">
    <citation type="submission" date="2025-07" db="EMBL/GenBank/DDBJ databases">
        <authorList>
            <consortium name="NCBI Genome Project"/>
        </authorList>
    </citation>
    <scope>NUCLEOTIDE SEQUENCE</scope>
    <source>
        <strain evidence="8">CBS432</strain>
    </source>
</reference>
<dbReference type="InterPro" id="IPR016024">
    <property type="entry name" value="ARM-type_fold"/>
</dbReference>
<feature type="compositionally biased region" description="Basic and acidic residues" evidence="5">
    <location>
        <begin position="1324"/>
        <end position="1348"/>
    </location>
</feature>
<dbReference type="GeneID" id="54629422"/>
<evidence type="ECO:0000256" key="3">
    <source>
        <dbReference type="ARBA" id="ARBA00023054"/>
    </source>
</evidence>
<feature type="region of interest" description="Disordered" evidence="5">
    <location>
        <begin position="1321"/>
        <end position="1348"/>
    </location>
</feature>
<feature type="compositionally biased region" description="Basic and acidic residues" evidence="5">
    <location>
        <begin position="1198"/>
        <end position="1220"/>
    </location>
</feature>
<evidence type="ECO:0000313" key="8">
    <source>
        <dbReference type="RefSeq" id="XP_033765208.1"/>
    </source>
</evidence>
<dbReference type="GO" id="GO:0012507">
    <property type="term" value="C:ER to Golgi transport vesicle membrane"/>
    <property type="evidence" value="ECO:0007669"/>
    <property type="project" value="TreeGrafter"/>
</dbReference>
<feature type="region of interest" description="Disordered" evidence="5">
    <location>
        <begin position="1722"/>
        <end position="1742"/>
    </location>
</feature>
<dbReference type="RefSeq" id="XP_033765208.1">
    <property type="nucleotide sequence ID" value="XM_033909317.1"/>
</dbReference>
<evidence type="ECO:0000259" key="6">
    <source>
        <dbReference type="Pfam" id="PF04869"/>
    </source>
</evidence>
<evidence type="ECO:0000256" key="4">
    <source>
        <dbReference type="SAM" id="Coils"/>
    </source>
</evidence>
<evidence type="ECO:0000256" key="5">
    <source>
        <dbReference type="SAM" id="MobiDB-lite"/>
    </source>
</evidence>
<dbReference type="GO" id="GO:0005783">
    <property type="term" value="C:endoplasmic reticulum"/>
    <property type="evidence" value="ECO:0007669"/>
    <property type="project" value="TreeGrafter"/>
</dbReference>
<dbReference type="GO" id="GO:0006886">
    <property type="term" value="P:intracellular protein transport"/>
    <property type="evidence" value="ECO:0007669"/>
    <property type="project" value="InterPro"/>
</dbReference>
<accession>A0A8B8UN67</accession>
<evidence type="ECO:0000256" key="2">
    <source>
        <dbReference type="ARBA" id="ARBA00023034"/>
    </source>
</evidence>
<reference evidence="8" key="1">
    <citation type="journal article" date="2017" name="Nat. Genet.">
        <title>Contrasting evolutionary genome dynamics between domesticated and wild yeasts.</title>
        <authorList>
            <person name="Yue J.X."/>
            <person name="Li J."/>
            <person name="Aigrain L."/>
            <person name="Hallin J."/>
            <person name="Persson K."/>
            <person name="Oliver K."/>
            <person name="Bergstrom A."/>
            <person name="Coupland P."/>
            <person name="Warringer J."/>
            <person name="Lagomarsino M.C."/>
            <person name="Fischer G."/>
            <person name="Durbin R."/>
            <person name="Liti G."/>
        </authorList>
    </citation>
    <scope>NUCLEOTIDE SEQUENCE</scope>
    <source>
        <strain evidence="8">CBS432</strain>
    </source>
</reference>
<dbReference type="PANTHER" id="PTHR10013">
    <property type="entry name" value="GENERAL VESICULAR TRANSPORT FACTOR P115"/>
    <property type="match status" value="1"/>
</dbReference>
<dbReference type="InterPro" id="IPR011989">
    <property type="entry name" value="ARM-like"/>
</dbReference>
<comment type="subcellular location">
    <subcellularLocation>
        <location evidence="1">Golgi apparatus</location>
    </subcellularLocation>
</comment>
<feature type="compositionally biased region" description="Polar residues" evidence="5">
    <location>
        <begin position="1178"/>
        <end position="1197"/>
    </location>
</feature>
<keyword evidence="3 4" id="KW-0175">Coiled coil</keyword>
<dbReference type="VEuPathDB" id="FungiDB:SPAR_D01750"/>
<feature type="region of interest" description="Disordered" evidence="5">
    <location>
        <begin position="1176"/>
        <end position="1220"/>
    </location>
</feature>
<feature type="compositionally biased region" description="Basic and acidic residues" evidence="5">
    <location>
        <begin position="1722"/>
        <end position="1741"/>
    </location>
</feature>
<feature type="compositionally biased region" description="Acidic residues" evidence="5">
    <location>
        <begin position="1770"/>
        <end position="1805"/>
    </location>
</feature>
<dbReference type="GO" id="GO:0048211">
    <property type="term" value="P:Golgi vesicle docking"/>
    <property type="evidence" value="ECO:0007669"/>
    <property type="project" value="TreeGrafter"/>
</dbReference>
<feature type="region of interest" description="Disordered" evidence="5">
    <location>
        <begin position="453"/>
        <end position="482"/>
    </location>
</feature>